<dbReference type="OrthoDB" id="2569624at2"/>
<feature type="domain" description="Spore germination GerAC-like C-terminal" evidence="8">
    <location>
        <begin position="202"/>
        <end position="368"/>
    </location>
</feature>
<dbReference type="AlphaFoldDB" id="A0A0D6Z5V8"/>
<evidence type="ECO:0000259" key="8">
    <source>
        <dbReference type="Pfam" id="PF05504"/>
    </source>
</evidence>
<dbReference type="InterPro" id="IPR046953">
    <property type="entry name" value="Spore_GerAC-like_C"/>
</dbReference>
<evidence type="ECO:0000256" key="2">
    <source>
        <dbReference type="ARBA" id="ARBA00007886"/>
    </source>
</evidence>
<evidence type="ECO:0000256" key="5">
    <source>
        <dbReference type="ARBA" id="ARBA00023136"/>
    </source>
</evidence>
<comment type="caution">
    <text evidence="10">The sequence shown here is derived from an EMBL/GenBank/DDBJ whole genome shotgun (WGS) entry which is preliminary data.</text>
</comment>
<sequence>MKQKIALVLICICIVTMLTGCWGKSELRDVGIVSGIGIDAGTEAGFELTTQTIKPGDPKAGTPASVLIQTSKGATVFDGVRNFIITAKKKQIFQHIQVVIIGRELAMTGISPALDFFMRDHEPRSSMDVFIADQTAGEILQIKNKDFPIPSLTLKESVRVQEFLSKAPQVSIHNFYQGILEPYQDPYLPIIHKVKDNFEVYGTAIFNGEKLVGDLTAFETRGMLRVLGDAKAGIQVVKLPSSENEPILISIEIKKSKSSIKALFQNGQPSIQVEIKETGFIGDVSGQIRLDQQKINEIKGLYAKAIKLEVEKTIIKIQKQFKSNVFDFAGTIQRTNKKYWKENAKQWDEIYPELSVNVNVQTDITANGLEE</sequence>
<evidence type="ECO:0000313" key="11">
    <source>
        <dbReference type="Proteomes" id="UP000032512"/>
    </source>
</evidence>
<dbReference type="InterPro" id="IPR038501">
    <property type="entry name" value="Spore_GerAC_C_sf"/>
</dbReference>
<dbReference type="PATRIC" id="fig|285983.3.peg.2369"/>
<keyword evidence="6" id="KW-0564">Palmitate</keyword>
<gene>
    <name evidence="10" type="ORF">UB32_16275</name>
</gene>
<reference evidence="10 11" key="1">
    <citation type="submission" date="2015-01" db="EMBL/GenBank/DDBJ databases">
        <title>Draft genome sequences of the supercritical CO2 tolerant bacteria Bacillus subterraneus MITOT1 and Bacillus cereus MIT0214.</title>
        <authorList>
            <person name="Peet K.C."/>
            <person name="Thompson J.R."/>
        </authorList>
    </citation>
    <scope>NUCLEOTIDE SEQUENCE [LARGE SCALE GENOMIC DNA]</scope>
    <source>
        <strain evidence="10 11">MITOT1</strain>
    </source>
</reference>
<protein>
    <recommendedName>
        <fullName evidence="12">Ger(X)C family spore germination protein</fullName>
    </recommendedName>
</protein>
<evidence type="ECO:0000256" key="4">
    <source>
        <dbReference type="ARBA" id="ARBA00022729"/>
    </source>
</evidence>
<accession>A0A0D6Z5V8</accession>
<dbReference type="Proteomes" id="UP000032512">
    <property type="component" value="Unassembled WGS sequence"/>
</dbReference>
<dbReference type="PANTHER" id="PTHR35789">
    <property type="entry name" value="SPORE GERMINATION PROTEIN B3"/>
    <property type="match status" value="1"/>
</dbReference>
<evidence type="ECO:0000256" key="6">
    <source>
        <dbReference type="ARBA" id="ARBA00023139"/>
    </source>
</evidence>
<dbReference type="GO" id="GO:0009847">
    <property type="term" value="P:spore germination"/>
    <property type="evidence" value="ECO:0007669"/>
    <property type="project" value="InterPro"/>
</dbReference>
<keyword evidence="11" id="KW-1185">Reference proteome</keyword>
<feature type="domain" description="Spore germination protein N-terminal" evidence="9">
    <location>
        <begin position="24"/>
        <end position="192"/>
    </location>
</feature>
<organism evidence="10 11">
    <name type="scientific">Mesobacillus subterraneus</name>
    <dbReference type="NCBI Taxonomy" id="285983"/>
    <lineage>
        <taxon>Bacteria</taxon>
        <taxon>Bacillati</taxon>
        <taxon>Bacillota</taxon>
        <taxon>Bacilli</taxon>
        <taxon>Bacillales</taxon>
        <taxon>Bacillaceae</taxon>
        <taxon>Mesobacillus</taxon>
    </lineage>
</organism>
<proteinExistence type="inferred from homology"/>
<dbReference type="Pfam" id="PF25198">
    <property type="entry name" value="Spore_GerAC_N"/>
    <property type="match status" value="1"/>
</dbReference>
<dbReference type="PANTHER" id="PTHR35789:SF1">
    <property type="entry name" value="SPORE GERMINATION PROTEIN B3"/>
    <property type="match status" value="1"/>
</dbReference>
<evidence type="ECO:0008006" key="12">
    <source>
        <dbReference type="Google" id="ProtNLM"/>
    </source>
</evidence>
<dbReference type="Pfam" id="PF05504">
    <property type="entry name" value="Spore_GerAC"/>
    <property type="match status" value="1"/>
</dbReference>
<comment type="subcellular location">
    <subcellularLocation>
        <location evidence="1">Membrane</location>
        <topology evidence="1">Lipid-anchor</topology>
    </subcellularLocation>
</comment>
<keyword evidence="4" id="KW-0732">Signal</keyword>
<dbReference type="PROSITE" id="PS51257">
    <property type="entry name" value="PROKAR_LIPOPROTEIN"/>
    <property type="match status" value="1"/>
</dbReference>
<keyword evidence="7" id="KW-0449">Lipoprotein</keyword>
<dbReference type="InterPro" id="IPR008844">
    <property type="entry name" value="Spore_GerAC-like"/>
</dbReference>
<dbReference type="GO" id="GO:0016020">
    <property type="term" value="C:membrane"/>
    <property type="evidence" value="ECO:0007669"/>
    <property type="project" value="UniProtKB-SubCell"/>
</dbReference>
<evidence type="ECO:0000256" key="1">
    <source>
        <dbReference type="ARBA" id="ARBA00004635"/>
    </source>
</evidence>
<dbReference type="Gene3D" id="3.30.300.210">
    <property type="entry name" value="Nutrient germinant receptor protein C, domain 3"/>
    <property type="match status" value="1"/>
</dbReference>
<keyword evidence="5" id="KW-0472">Membrane</keyword>
<evidence type="ECO:0000259" key="9">
    <source>
        <dbReference type="Pfam" id="PF25198"/>
    </source>
</evidence>
<dbReference type="InterPro" id="IPR057336">
    <property type="entry name" value="GerAC_N"/>
</dbReference>
<evidence type="ECO:0000256" key="3">
    <source>
        <dbReference type="ARBA" id="ARBA00022544"/>
    </source>
</evidence>
<dbReference type="EMBL" id="JXIQ01000141">
    <property type="protein sequence ID" value="KIY20967.1"/>
    <property type="molecule type" value="Genomic_DNA"/>
</dbReference>
<evidence type="ECO:0000313" key="10">
    <source>
        <dbReference type="EMBL" id="KIY20967.1"/>
    </source>
</evidence>
<evidence type="ECO:0000256" key="7">
    <source>
        <dbReference type="ARBA" id="ARBA00023288"/>
    </source>
</evidence>
<name>A0A0D6Z5V8_9BACI</name>
<dbReference type="NCBIfam" id="TIGR02887">
    <property type="entry name" value="spore_ger_x_C"/>
    <property type="match status" value="1"/>
</dbReference>
<comment type="similarity">
    <text evidence="2">Belongs to the GerABKC lipoprotein family.</text>
</comment>
<dbReference type="RefSeq" id="WP_044395641.1">
    <property type="nucleotide sequence ID" value="NZ_JXIQ01000141.1"/>
</dbReference>
<keyword evidence="3" id="KW-0309">Germination</keyword>